<protein>
    <submittedName>
        <fullName evidence="3">Predicted protein</fullName>
    </submittedName>
</protein>
<feature type="region of interest" description="Disordered" evidence="2">
    <location>
        <begin position="305"/>
        <end position="334"/>
    </location>
</feature>
<dbReference type="RefSeq" id="XP_003064182.1">
    <property type="nucleotide sequence ID" value="XM_003064136.1"/>
</dbReference>
<dbReference type="Proteomes" id="UP000001876">
    <property type="component" value="Unassembled WGS sequence"/>
</dbReference>
<evidence type="ECO:0000256" key="1">
    <source>
        <dbReference type="SAM" id="Coils"/>
    </source>
</evidence>
<dbReference type="GeneID" id="9689623"/>
<feature type="coiled-coil region" evidence="1">
    <location>
        <begin position="171"/>
        <end position="205"/>
    </location>
</feature>
<proteinExistence type="predicted"/>
<name>C1N7Z7_MICPC</name>
<dbReference type="OMA" id="MWIAYEV"/>
<sequence>MGKGAQQRTETDASSVPASSVADAAAKKKKPSPPPPPTRDAAPAHDASSSGAGAVDGDDGDERWDLALVDGRTGGGLPALDDGSAEARAAIAERRLLETQHVLVRERFAREVSESILAETTRALSAVRASAIEGVGGVGRAIGAGPSLAGETRDGLRREVAAMDAEAAATRDAHRRDLESRDARLRELRDEVTRLESIVSAHVNDGQIVFLRPTLTTMTSEEQEALVLSSRALIERARELEASVSELRSVDDARSAAIDDLVRAMADSRAELGSNLVGLKQKLADHGLIDASEYDDDAVRALGRGARGGIGSDGGDETSSDEDEEDVDVDGRFEDRAGVEYAGPASSPLGVCFYATRGGSAWDRWFGVRA</sequence>
<evidence type="ECO:0000256" key="2">
    <source>
        <dbReference type="SAM" id="MobiDB-lite"/>
    </source>
</evidence>
<feature type="region of interest" description="Disordered" evidence="2">
    <location>
        <begin position="1"/>
        <end position="62"/>
    </location>
</feature>
<dbReference type="KEGG" id="mpp:MICPUCDRAFT_66248"/>
<dbReference type="AlphaFoldDB" id="C1N7Z7"/>
<feature type="compositionally biased region" description="Low complexity" evidence="2">
    <location>
        <begin position="39"/>
        <end position="55"/>
    </location>
</feature>
<keyword evidence="1" id="KW-0175">Coiled coil</keyword>
<dbReference type="OrthoDB" id="10648231at2759"/>
<accession>C1N7Z7</accession>
<gene>
    <name evidence="3" type="ORF">MICPUCDRAFT_66248</name>
</gene>
<dbReference type="EMBL" id="GG663750">
    <property type="protein sequence ID" value="EEH51804.1"/>
    <property type="molecule type" value="Genomic_DNA"/>
</dbReference>
<feature type="compositionally biased region" description="Acidic residues" evidence="2">
    <location>
        <begin position="314"/>
        <end position="328"/>
    </location>
</feature>
<reference evidence="3 4" key="1">
    <citation type="journal article" date="2009" name="Science">
        <title>Green evolution and dynamic adaptations revealed by genomes of the marine picoeukaryotes Micromonas.</title>
        <authorList>
            <person name="Worden A.Z."/>
            <person name="Lee J.H."/>
            <person name="Mock T."/>
            <person name="Rouze P."/>
            <person name="Simmons M.P."/>
            <person name="Aerts A.L."/>
            <person name="Allen A.E."/>
            <person name="Cuvelier M.L."/>
            <person name="Derelle E."/>
            <person name="Everett M.V."/>
            <person name="Foulon E."/>
            <person name="Grimwood J."/>
            <person name="Gundlach H."/>
            <person name="Henrissat B."/>
            <person name="Napoli C."/>
            <person name="McDonald S.M."/>
            <person name="Parker M.S."/>
            <person name="Rombauts S."/>
            <person name="Salamov A."/>
            <person name="Von Dassow P."/>
            <person name="Badger J.H."/>
            <person name="Coutinho P.M."/>
            <person name="Demir E."/>
            <person name="Dubchak I."/>
            <person name="Gentemann C."/>
            <person name="Eikrem W."/>
            <person name="Gready J.E."/>
            <person name="John U."/>
            <person name="Lanier W."/>
            <person name="Lindquist E.A."/>
            <person name="Lucas S."/>
            <person name="Mayer K.F."/>
            <person name="Moreau H."/>
            <person name="Not F."/>
            <person name="Otillar R."/>
            <person name="Panaud O."/>
            <person name="Pangilinan J."/>
            <person name="Paulsen I."/>
            <person name="Piegu B."/>
            <person name="Poliakov A."/>
            <person name="Robbens S."/>
            <person name="Schmutz J."/>
            <person name="Toulza E."/>
            <person name="Wyss T."/>
            <person name="Zelensky A."/>
            <person name="Zhou K."/>
            <person name="Armbrust E.V."/>
            <person name="Bhattacharya D."/>
            <person name="Goodenough U.W."/>
            <person name="Van de Peer Y."/>
            <person name="Grigoriev I.V."/>
        </authorList>
    </citation>
    <scope>NUCLEOTIDE SEQUENCE [LARGE SCALE GENOMIC DNA]</scope>
    <source>
        <strain evidence="3 4">CCMP1545</strain>
    </source>
</reference>
<keyword evidence="4" id="KW-1185">Reference proteome</keyword>
<organism evidence="4">
    <name type="scientific">Micromonas pusilla (strain CCMP1545)</name>
    <name type="common">Picoplanktonic green alga</name>
    <dbReference type="NCBI Taxonomy" id="564608"/>
    <lineage>
        <taxon>Eukaryota</taxon>
        <taxon>Viridiplantae</taxon>
        <taxon>Chlorophyta</taxon>
        <taxon>Mamiellophyceae</taxon>
        <taxon>Mamiellales</taxon>
        <taxon>Mamiellaceae</taxon>
        <taxon>Micromonas</taxon>
    </lineage>
</organism>
<evidence type="ECO:0000313" key="3">
    <source>
        <dbReference type="EMBL" id="EEH51804.1"/>
    </source>
</evidence>
<feature type="compositionally biased region" description="Low complexity" evidence="2">
    <location>
        <begin position="12"/>
        <end position="24"/>
    </location>
</feature>
<evidence type="ECO:0000313" key="4">
    <source>
        <dbReference type="Proteomes" id="UP000001876"/>
    </source>
</evidence>